<keyword evidence="4" id="KW-1185">Reference proteome</keyword>
<organism evidence="3 4">
    <name type="scientific">Dendrothele bispora (strain CBS 962.96)</name>
    <dbReference type="NCBI Taxonomy" id="1314807"/>
    <lineage>
        <taxon>Eukaryota</taxon>
        <taxon>Fungi</taxon>
        <taxon>Dikarya</taxon>
        <taxon>Basidiomycota</taxon>
        <taxon>Agaricomycotina</taxon>
        <taxon>Agaricomycetes</taxon>
        <taxon>Agaricomycetidae</taxon>
        <taxon>Agaricales</taxon>
        <taxon>Agaricales incertae sedis</taxon>
        <taxon>Dendrothele</taxon>
    </lineage>
</organism>
<evidence type="ECO:0000313" key="3">
    <source>
        <dbReference type="EMBL" id="THU95730.1"/>
    </source>
</evidence>
<dbReference type="InterPro" id="IPR013126">
    <property type="entry name" value="Hsp_70_fam"/>
</dbReference>
<name>A0A4S8M1E1_DENBC</name>
<sequence length="240" mass="26488">MTIMVQLQAPALRLARISPAALVPSVDSVPLASLFQLLRLRSKSTLSINTKLLCSQFESLVKPFVKRTVKPCKKALSDAGAKANTINDIILVSGGLYLGLSLYGDFVFRDWLLDSPQASDVNKLPTMDFVFRMQPRYSPHADTLRFFVYASDLLGVDFHWELPVPITPWDLKDKNNETAPFRMLAGTIGSVFHERRKSADDQNAQDVVVSPASGMPTVLDSYGLLFIDVKFLSSSSCSTA</sequence>
<dbReference type="OrthoDB" id="3064516at2759"/>
<dbReference type="Proteomes" id="UP000297245">
    <property type="component" value="Unassembled WGS sequence"/>
</dbReference>
<evidence type="ECO:0000256" key="2">
    <source>
        <dbReference type="ARBA" id="ARBA00022840"/>
    </source>
</evidence>
<protein>
    <submittedName>
        <fullName evidence="3">Uncharacterized protein</fullName>
    </submittedName>
</protein>
<dbReference type="Gene3D" id="3.30.420.40">
    <property type="match status" value="1"/>
</dbReference>
<dbReference type="GO" id="GO:0140662">
    <property type="term" value="F:ATP-dependent protein folding chaperone"/>
    <property type="evidence" value="ECO:0007669"/>
    <property type="project" value="InterPro"/>
</dbReference>
<gene>
    <name evidence="3" type="ORF">K435DRAFT_859239</name>
</gene>
<dbReference type="GO" id="GO:0005524">
    <property type="term" value="F:ATP binding"/>
    <property type="evidence" value="ECO:0007669"/>
    <property type="project" value="UniProtKB-KW"/>
</dbReference>
<evidence type="ECO:0000256" key="1">
    <source>
        <dbReference type="ARBA" id="ARBA00022741"/>
    </source>
</evidence>
<keyword evidence="2" id="KW-0067">ATP-binding</keyword>
<dbReference type="Gene3D" id="3.90.640.10">
    <property type="entry name" value="Actin, Chain A, domain 4"/>
    <property type="match status" value="1"/>
</dbReference>
<keyword evidence="1" id="KW-0547">Nucleotide-binding</keyword>
<reference evidence="3 4" key="1">
    <citation type="journal article" date="2019" name="Nat. Ecol. Evol.">
        <title>Megaphylogeny resolves global patterns of mushroom evolution.</title>
        <authorList>
            <person name="Varga T."/>
            <person name="Krizsan K."/>
            <person name="Foldi C."/>
            <person name="Dima B."/>
            <person name="Sanchez-Garcia M."/>
            <person name="Sanchez-Ramirez S."/>
            <person name="Szollosi G.J."/>
            <person name="Szarkandi J.G."/>
            <person name="Papp V."/>
            <person name="Albert L."/>
            <person name="Andreopoulos W."/>
            <person name="Angelini C."/>
            <person name="Antonin V."/>
            <person name="Barry K.W."/>
            <person name="Bougher N.L."/>
            <person name="Buchanan P."/>
            <person name="Buyck B."/>
            <person name="Bense V."/>
            <person name="Catcheside P."/>
            <person name="Chovatia M."/>
            <person name="Cooper J."/>
            <person name="Damon W."/>
            <person name="Desjardin D."/>
            <person name="Finy P."/>
            <person name="Geml J."/>
            <person name="Haridas S."/>
            <person name="Hughes K."/>
            <person name="Justo A."/>
            <person name="Karasinski D."/>
            <person name="Kautmanova I."/>
            <person name="Kiss B."/>
            <person name="Kocsube S."/>
            <person name="Kotiranta H."/>
            <person name="LaButti K.M."/>
            <person name="Lechner B.E."/>
            <person name="Liimatainen K."/>
            <person name="Lipzen A."/>
            <person name="Lukacs Z."/>
            <person name="Mihaltcheva S."/>
            <person name="Morgado L.N."/>
            <person name="Niskanen T."/>
            <person name="Noordeloos M.E."/>
            <person name="Ohm R.A."/>
            <person name="Ortiz-Santana B."/>
            <person name="Ovrebo C."/>
            <person name="Racz N."/>
            <person name="Riley R."/>
            <person name="Savchenko A."/>
            <person name="Shiryaev A."/>
            <person name="Soop K."/>
            <person name="Spirin V."/>
            <person name="Szebenyi C."/>
            <person name="Tomsovsky M."/>
            <person name="Tulloss R.E."/>
            <person name="Uehling J."/>
            <person name="Grigoriev I.V."/>
            <person name="Vagvolgyi C."/>
            <person name="Papp T."/>
            <person name="Martin F.M."/>
            <person name="Miettinen O."/>
            <person name="Hibbett D.S."/>
            <person name="Nagy L.G."/>
        </authorList>
    </citation>
    <scope>NUCLEOTIDE SEQUENCE [LARGE SCALE GENOMIC DNA]</scope>
    <source>
        <strain evidence="3 4">CBS 962.96</strain>
    </source>
</reference>
<dbReference type="AlphaFoldDB" id="A0A4S8M1E1"/>
<dbReference type="SUPFAM" id="SSF53067">
    <property type="entry name" value="Actin-like ATPase domain"/>
    <property type="match status" value="1"/>
</dbReference>
<dbReference type="Pfam" id="PF00012">
    <property type="entry name" value="HSP70"/>
    <property type="match status" value="1"/>
</dbReference>
<evidence type="ECO:0000313" key="4">
    <source>
        <dbReference type="Proteomes" id="UP000297245"/>
    </source>
</evidence>
<accession>A0A4S8M1E1</accession>
<dbReference type="EMBL" id="ML179193">
    <property type="protein sequence ID" value="THU95730.1"/>
    <property type="molecule type" value="Genomic_DNA"/>
</dbReference>
<proteinExistence type="predicted"/>
<dbReference type="InterPro" id="IPR043129">
    <property type="entry name" value="ATPase_NBD"/>
</dbReference>